<gene>
    <name evidence="2" type="ORF">TRICI_003624</name>
</gene>
<evidence type="ECO:0000313" key="2">
    <source>
        <dbReference type="EMBL" id="KAA8912084.1"/>
    </source>
</evidence>
<feature type="compositionally biased region" description="Polar residues" evidence="1">
    <location>
        <begin position="1110"/>
        <end position="1120"/>
    </location>
</feature>
<dbReference type="VEuPathDB" id="FungiDB:TRICI_003624"/>
<feature type="region of interest" description="Disordered" evidence="1">
    <location>
        <begin position="1088"/>
        <end position="1120"/>
    </location>
</feature>
<feature type="compositionally biased region" description="Low complexity" evidence="1">
    <location>
        <begin position="1094"/>
        <end position="1103"/>
    </location>
</feature>
<feature type="compositionally biased region" description="Acidic residues" evidence="1">
    <location>
        <begin position="220"/>
        <end position="233"/>
    </location>
</feature>
<dbReference type="PANTHER" id="PTHR46579:SF1">
    <property type="entry name" value="F5_8 TYPE C DOMAIN-CONTAINING PROTEIN"/>
    <property type="match status" value="1"/>
</dbReference>
<comment type="caution">
    <text evidence="2">The sequence shown here is derived from an EMBL/GenBank/DDBJ whole genome shotgun (WGS) entry which is preliminary data.</text>
</comment>
<accession>A0A642V3A5</accession>
<protein>
    <submittedName>
        <fullName evidence="2">Uncharacterized protein</fullName>
    </submittedName>
</protein>
<dbReference type="Pfam" id="PF02992">
    <property type="entry name" value="Transposase_21"/>
    <property type="match status" value="1"/>
</dbReference>
<dbReference type="OrthoDB" id="5329631at2759"/>
<proteinExistence type="predicted"/>
<evidence type="ECO:0000256" key="1">
    <source>
        <dbReference type="SAM" id="MobiDB-lite"/>
    </source>
</evidence>
<dbReference type="InterPro" id="IPR004242">
    <property type="entry name" value="Transposase_21"/>
</dbReference>
<dbReference type="Proteomes" id="UP000761534">
    <property type="component" value="Unassembled WGS sequence"/>
</dbReference>
<evidence type="ECO:0000313" key="3">
    <source>
        <dbReference type="Proteomes" id="UP000761534"/>
    </source>
</evidence>
<organism evidence="2 3">
    <name type="scientific">Trichomonascus ciferrii</name>
    <dbReference type="NCBI Taxonomy" id="44093"/>
    <lineage>
        <taxon>Eukaryota</taxon>
        <taxon>Fungi</taxon>
        <taxon>Dikarya</taxon>
        <taxon>Ascomycota</taxon>
        <taxon>Saccharomycotina</taxon>
        <taxon>Dipodascomycetes</taxon>
        <taxon>Dipodascales</taxon>
        <taxon>Trichomonascaceae</taxon>
        <taxon>Trichomonascus</taxon>
        <taxon>Trichomonascus ciferrii complex</taxon>
    </lineage>
</organism>
<sequence length="1120" mass="128650">MHCIGKSRLEYEVADTRCGVLPPYSLAPDEIFYRFDRLSEETIKGFRHMAEIYMDDDSERITGASRMLTSVDVEKEEVIEDGINHMTRLNGRNILRSYLKSCNLGDVDWQKVCKSSNFRTASQPNVTLKPSLLKSSPEKSRQRHDTIHALGNVFEWYAEMLATHRRYLDESSYENFDSFVADKGSNLLKDFDPFSTVDATEDIPVSPPVDAQSTGNPENSDQDEDGKDSEDLVNDIPNFEGREEDVLTIEEGDVAVGDVKGNRVYAEIKAHADKWKTPGGGSTLAVGCAVMPALWEVHHATMDRVLSLEPEAAQLKGHMKYHYFKVLNKASLEERDMEESQKSRIQKLYICRRGCYCFNDPSQTKCPKCDREDLSNREYVWETTFNGTDGGIKDVWDGELIKSLRQKPISRFDADGKKVEAETSCYFESLGPDRDGSVVELCLELYMDGINPYHTKHEEQLAFVIVIHNLPKEERFHKGNIHVPMIVPRRSGVDFDFNSFIRPLVDDCAGMSKGFYVYDAKADKEVLVKAHLTFIGGDIPAVAKLMGFKGQTSDHPCRACMIDKMGYRPRGNSKARMQKGLPSNKSGPIRSNEQYYGTHEFYTYEVSKVNDFATTAAQRQKYLAECNYRLVGQSTTKSAIFELGSLTIPWSFPPDTMHLLYENIMHTALRTLLGEDMTSPREYELKKLNKVVEYVNRAFSSKRALPKDLFVDLKKAKSMPYLKAVGWKDLLELFPLFFQAMESKPDGDLKSIVLELTIIMRIMSQQEITEEELKLLDEAIPRFFDEFKKELSFDRRQDTMVKKMTLPIHMLLHRTEYIRQTGPPRRHWAFAMERTCKTVKELTTACKEPSIARSNKLGLNLLAHIGDIKELFEKKASANMTEGSESVLKVSEISAKDRTAVQKYVQEKLGITDYNYDQSNTDFLKRVTRNGVEYARDETKPERSKICFQGCFGMRYGRIRAIVKLRANQQIRTVFIVDNCNLGAIQYRSIKSRVLMPGKIIRIAAFLKDGEPTEGDQVVPFEDVLSPMSLIHDPTYNETKFTLDNEPYKVTRSYVHIEDGYFHGFLSQFNWEEQERAEEELRRLEQLRRRQRQRQQQQQQQQRQQRHPTAPSSTVSFYGR</sequence>
<reference evidence="2" key="1">
    <citation type="journal article" date="2019" name="G3 (Bethesda)">
        <title>Genome Assemblies of Two Rare Opportunistic Yeast Pathogens: Diutina rugosa (syn. Candida rugosa) and Trichomonascus ciferrii (syn. Candida ciferrii).</title>
        <authorList>
            <person name="Mixao V."/>
            <person name="Saus E."/>
            <person name="Hansen A.P."/>
            <person name="Lass-Florl C."/>
            <person name="Gabaldon T."/>
        </authorList>
    </citation>
    <scope>NUCLEOTIDE SEQUENCE</scope>
    <source>
        <strain evidence="2">CBS 4856</strain>
    </source>
</reference>
<keyword evidence="3" id="KW-1185">Reference proteome</keyword>
<dbReference type="EMBL" id="SWFS01000265">
    <property type="protein sequence ID" value="KAA8912084.1"/>
    <property type="molecule type" value="Genomic_DNA"/>
</dbReference>
<name>A0A642V3A5_9ASCO</name>
<dbReference type="PANTHER" id="PTHR46579">
    <property type="entry name" value="F5/8 TYPE C DOMAIN-CONTAINING PROTEIN-RELATED"/>
    <property type="match status" value="1"/>
</dbReference>
<feature type="region of interest" description="Disordered" evidence="1">
    <location>
        <begin position="199"/>
        <end position="235"/>
    </location>
</feature>
<dbReference type="AlphaFoldDB" id="A0A642V3A5"/>